<gene>
    <name evidence="1" type="ORF">A1359_09450</name>
</gene>
<dbReference type="STRING" id="980561.A1359_09450"/>
<evidence type="ECO:0000313" key="2">
    <source>
        <dbReference type="Proteomes" id="UP000078476"/>
    </source>
</evidence>
<dbReference type="OrthoDB" id="5569013at2"/>
<name>A0A177NC78_9GAMM</name>
<sequence>MAITMGWHRIRLSRQEYESGEMNLLLGAFRAAYIGRNGPVGMAMFGCWADDGECYFVYTTPSSVRHITPLLDAYSASRIDKPNPVGLSLIYGDESGLSSREVGFEA</sequence>
<comment type="caution">
    <text evidence="1">The sequence shown here is derived from an EMBL/GenBank/DDBJ whole genome shotgun (WGS) entry which is preliminary data.</text>
</comment>
<dbReference type="Proteomes" id="UP000078476">
    <property type="component" value="Unassembled WGS sequence"/>
</dbReference>
<proteinExistence type="predicted"/>
<reference evidence="1 2" key="1">
    <citation type="submission" date="2016-03" db="EMBL/GenBank/DDBJ databases">
        <authorList>
            <person name="Ploux O."/>
        </authorList>
    </citation>
    <scope>NUCLEOTIDE SEQUENCE [LARGE SCALE GENOMIC DNA]</scope>
    <source>
        <strain evidence="1 2">R-45370</strain>
    </source>
</reference>
<keyword evidence="2" id="KW-1185">Reference proteome</keyword>
<protein>
    <submittedName>
        <fullName evidence="1">Uncharacterized protein</fullName>
    </submittedName>
</protein>
<dbReference type="EMBL" id="LUUI01000101">
    <property type="protein sequence ID" value="OAI15656.1"/>
    <property type="molecule type" value="Genomic_DNA"/>
</dbReference>
<evidence type="ECO:0000313" key="1">
    <source>
        <dbReference type="EMBL" id="OAI15656.1"/>
    </source>
</evidence>
<organism evidence="1 2">
    <name type="scientific">Methylomonas lenta</name>
    <dbReference type="NCBI Taxonomy" id="980561"/>
    <lineage>
        <taxon>Bacteria</taxon>
        <taxon>Pseudomonadati</taxon>
        <taxon>Pseudomonadota</taxon>
        <taxon>Gammaproteobacteria</taxon>
        <taxon>Methylococcales</taxon>
        <taxon>Methylococcaceae</taxon>
        <taxon>Methylomonas</taxon>
    </lineage>
</organism>
<dbReference type="AlphaFoldDB" id="A0A177NC78"/>
<accession>A0A177NC78</accession>